<dbReference type="PANTHER" id="PTHR43649:SF30">
    <property type="entry name" value="ABC TRANSPORTER SUBSTRATE-BINDING PROTEIN"/>
    <property type="match status" value="1"/>
</dbReference>
<dbReference type="InterPro" id="IPR006059">
    <property type="entry name" value="SBP"/>
</dbReference>
<proteinExistence type="predicted"/>
<evidence type="ECO:0000313" key="3">
    <source>
        <dbReference type="Proteomes" id="UP001139648"/>
    </source>
</evidence>
<dbReference type="RefSeq" id="WP_253750932.1">
    <property type="nucleotide sequence ID" value="NZ_BAABKA010000064.1"/>
</dbReference>
<dbReference type="PANTHER" id="PTHR43649">
    <property type="entry name" value="ARABINOSE-BINDING PROTEIN-RELATED"/>
    <property type="match status" value="1"/>
</dbReference>
<sequence>MSSGKKMWSAALLATAVLAVTAACGSGGDGGGQTADGKIKLRFSYWGSDARQKMTEEAMKKFEAKNPNIDVEGEFSDFASYYETLSTKVAGSDAPDVISLEIRGLREYADRGTLADLTGKVNTADVDAKVLATGAIDSKQYAIPTGVNAFSLIVNKGLVEQAKATLPDDKTWTWEEYVELSNKITAGGGGKITGTQLSWNPAYLQIYAAQKGEPFYNGNKLGVSPQTITEWWGIMQNLIKGKGAPEAAKSAEIGATSIDQSLIGTNTGAMGMWWSNQLGAASKASGQQLDLLRMPKIKGATTGGMFTQPAMFYSASSKSEHAAEAAKFIDFMINDPEAGAIILSDRGLPASSKVLAAVRDKLPEADQKTLAFLEEAKGELTDPPAAPPKGASAMEEILTRYSEEVMFGRQTPEDAAQKFITEANASIAG</sequence>
<feature type="signal peptide" evidence="1">
    <location>
        <begin position="1"/>
        <end position="22"/>
    </location>
</feature>
<protein>
    <submittedName>
        <fullName evidence="2">Multiple sugar transport system substrate-binding protein</fullName>
    </submittedName>
</protein>
<keyword evidence="2" id="KW-0813">Transport</keyword>
<comment type="caution">
    <text evidence="2">The sequence shown here is derived from an EMBL/GenBank/DDBJ whole genome shotgun (WGS) entry which is preliminary data.</text>
</comment>
<keyword evidence="3" id="KW-1185">Reference proteome</keyword>
<accession>A0A9X2GLR4</accession>
<dbReference type="Pfam" id="PF01547">
    <property type="entry name" value="SBP_bac_1"/>
    <property type="match status" value="1"/>
</dbReference>
<keyword evidence="1" id="KW-0732">Signal</keyword>
<dbReference type="PROSITE" id="PS51257">
    <property type="entry name" value="PROKAR_LIPOPROTEIN"/>
    <property type="match status" value="1"/>
</dbReference>
<dbReference type="Proteomes" id="UP001139648">
    <property type="component" value="Unassembled WGS sequence"/>
</dbReference>
<gene>
    <name evidence="2" type="ORF">HD597_008564</name>
</gene>
<evidence type="ECO:0000256" key="1">
    <source>
        <dbReference type="SAM" id="SignalP"/>
    </source>
</evidence>
<feature type="chain" id="PRO_5040893883" evidence="1">
    <location>
        <begin position="23"/>
        <end position="429"/>
    </location>
</feature>
<dbReference type="Gene3D" id="3.40.190.10">
    <property type="entry name" value="Periplasmic binding protein-like II"/>
    <property type="match status" value="2"/>
</dbReference>
<name>A0A9X2GLR4_9ACTN</name>
<dbReference type="AlphaFoldDB" id="A0A9X2GLR4"/>
<dbReference type="EMBL" id="JAMZEB010000002">
    <property type="protein sequence ID" value="MCP2361544.1"/>
    <property type="molecule type" value="Genomic_DNA"/>
</dbReference>
<organism evidence="2 3">
    <name type="scientific">Nonomuraea thailandensis</name>
    <dbReference type="NCBI Taxonomy" id="1188745"/>
    <lineage>
        <taxon>Bacteria</taxon>
        <taxon>Bacillati</taxon>
        <taxon>Actinomycetota</taxon>
        <taxon>Actinomycetes</taxon>
        <taxon>Streptosporangiales</taxon>
        <taxon>Streptosporangiaceae</taxon>
        <taxon>Nonomuraea</taxon>
    </lineage>
</organism>
<reference evidence="2" key="1">
    <citation type="submission" date="2022-06" db="EMBL/GenBank/DDBJ databases">
        <title>Sequencing the genomes of 1000 actinobacteria strains.</title>
        <authorList>
            <person name="Klenk H.-P."/>
        </authorList>
    </citation>
    <scope>NUCLEOTIDE SEQUENCE</scope>
    <source>
        <strain evidence="2">DSM 46694</strain>
    </source>
</reference>
<evidence type="ECO:0000313" key="2">
    <source>
        <dbReference type="EMBL" id="MCP2361544.1"/>
    </source>
</evidence>
<keyword evidence="2" id="KW-0762">Sugar transport</keyword>
<dbReference type="InterPro" id="IPR050490">
    <property type="entry name" value="Bact_solute-bd_prot1"/>
</dbReference>
<dbReference type="SUPFAM" id="SSF53850">
    <property type="entry name" value="Periplasmic binding protein-like II"/>
    <property type="match status" value="1"/>
</dbReference>